<dbReference type="SUPFAM" id="SSF88723">
    <property type="entry name" value="PIN domain-like"/>
    <property type="match status" value="1"/>
</dbReference>
<dbReference type="Gene3D" id="3.40.50.1010">
    <property type="entry name" value="5'-nuclease"/>
    <property type="match status" value="1"/>
</dbReference>
<dbReference type="InterPro" id="IPR009428">
    <property type="entry name" value="ICAT_dom"/>
</dbReference>
<sequence>MTDAVLVENLQKQLDRLMNQLSDIEEEKPNMDTQEYEELKSETMEELKDLSRSLEKMTGGDITSTDSLTATRMAVRAAISQTLRTPAILGLFARKQPIALRQRLILLDHDLRMRKVSENKYDAQKVEILTALVNLKEELSEDERTFLHQKQLKSIPRTDLMDCSEWDQAAGSVTPAPVTLCSPQTSTLDESEEMDVDFTENFRHIRNTSYDQDVIGSDLRSEQWFPKDETTRKCIVFDTCALIADPNIVHDCIGSTKKYSLQDYHSIFLFKELRFDDEQNLLERVFVVIPYRVLYELDRLKRTLSTSLSATQLPQKASRVIKMLCDLRGSSMIYWESSTESYEEVDGFVASSSEDINDDYVLKCAYRMKSMHIIVDSQDENWDTVFVTNDQLLSLKAHAGSIPCINVKEAKEILKNKDCSPSTTLCQANVAVSTRNTKSQVCPDKSKTDANRLRECAYIFCRNQTEENLSLLARMTCWLYSYYSSERTEKGNTNYKVLMENGLHKELCCSSCKSRKLMEELREFSINYKHEQA</sequence>
<evidence type="ECO:0000313" key="6">
    <source>
        <dbReference type="WBParaSite" id="ACAC_0000046301-mRNA-1"/>
    </source>
</evidence>
<dbReference type="InterPro" id="IPR036911">
    <property type="entry name" value="ICAT_sf"/>
</dbReference>
<reference evidence="6" key="2">
    <citation type="submission" date="2016-04" db="UniProtKB">
        <authorList>
            <consortium name="WormBaseParasite"/>
        </authorList>
    </citation>
    <scope>IDENTIFICATION</scope>
</reference>
<dbReference type="SUPFAM" id="SSF81730">
    <property type="entry name" value="beta-catenin-interacting protein ICAT"/>
    <property type="match status" value="1"/>
</dbReference>
<feature type="coiled-coil region" evidence="2">
    <location>
        <begin position="7"/>
        <end position="53"/>
    </location>
</feature>
<evidence type="ECO:0000259" key="4">
    <source>
        <dbReference type="Pfam" id="PF13638"/>
    </source>
</evidence>
<accession>A0A158P619</accession>
<evidence type="ECO:0000256" key="2">
    <source>
        <dbReference type="SAM" id="Coils"/>
    </source>
</evidence>
<evidence type="ECO:0000256" key="1">
    <source>
        <dbReference type="ARBA" id="ARBA00006505"/>
    </source>
</evidence>
<dbReference type="WBParaSite" id="ACAC_0000046301-mRNA-1">
    <property type="protein sequence ID" value="ACAC_0000046301-mRNA-1"/>
    <property type="gene ID" value="ACAC_0000046301"/>
</dbReference>
<keyword evidence="2" id="KW-0175">Coiled coil</keyword>
<dbReference type="InterPro" id="IPR029060">
    <property type="entry name" value="PIN-like_dom_sf"/>
</dbReference>
<dbReference type="Proteomes" id="UP000035642">
    <property type="component" value="Unassembled WGS sequence"/>
</dbReference>
<dbReference type="Pfam" id="PF13638">
    <property type="entry name" value="PIN_4"/>
    <property type="match status" value="1"/>
</dbReference>
<feature type="domain" description="Beta-catenin-interacting ICAT" evidence="3">
    <location>
        <begin position="107"/>
        <end position="158"/>
    </location>
</feature>
<name>A0A158P619_ANGCA</name>
<reference evidence="5" key="1">
    <citation type="submission" date="2012-09" db="EMBL/GenBank/DDBJ databases">
        <authorList>
            <person name="Martin A.A."/>
        </authorList>
    </citation>
    <scope>NUCLEOTIDE SEQUENCE</scope>
</reference>
<dbReference type="PANTHER" id="PTHR16505">
    <property type="entry name" value="PROTEIN LZIC"/>
    <property type="match status" value="1"/>
</dbReference>
<protein>
    <submittedName>
        <fullName evidence="6">Protein LZIC</fullName>
    </submittedName>
</protein>
<evidence type="ECO:0000259" key="3">
    <source>
        <dbReference type="Pfam" id="PF06384"/>
    </source>
</evidence>
<dbReference type="GO" id="GO:0008013">
    <property type="term" value="F:beta-catenin binding"/>
    <property type="evidence" value="ECO:0007669"/>
    <property type="project" value="InterPro"/>
</dbReference>
<dbReference type="Gene3D" id="1.10.10.490">
    <property type="entry name" value="Beta-catenin-interacting ICAT"/>
    <property type="match status" value="1"/>
</dbReference>
<comment type="similarity">
    <text evidence="1">Belongs to the CTNNBIP1 family.</text>
</comment>
<feature type="domain" description="PIN" evidence="4">
    <location>
        <begin position="235"/>
        <end position="407"/>
    </location>
</feature>
<organism evidence="5 6">
    <name type="scientific">Angiostrongylus cantonensis</name>
    <name type="common">Rat lungworm</name>
    <dbReference type="NCBI Taxonomy" id="6313"/>
    <lineage>
        <taxon>Eukaryota</taxon>
        <taxon>Metazoa</taxon>
        <taxon>Ecdysozoa</taxon>
        <taxon>Nematoda</taxon>
        <taxon>Chromadorea</taxon>
        <taxon>Rhabditida</taxon>
        <taxon>Rhabditina</taxon>
        <taxon>Rhabditomorpha</taxon>
        <taxon>Strongyloidea</taxon>
        <taxon>Metastrongylidae</taxon>
        <taxon>Angiostrongylus</taxon>
    </lineage>
</organism>
<keyword evidence="5" id="KW-1185">Reference proteome</keyword>
<evidence type="ECO:0000313" key="5">
    <source>
        <dbReference type="Proteomes" id="UP000035642"/>
    </source>
</evidence>
<dbReference type="STRING" id="6313.A0A158P619"/>
<proteinExistence type="inferred from homology"/>
<dbReference type="Pfam" id="PF06384">
    <property type="entry name" value="ICAT"/>
    <property type="match status" value="1"/>
</dbReference>
<dbReference type="InterPro" id="IPR040065">
    <property type="entry name" value="LZIC"/>
</dbReference>
<dbReference type="InterPro" id="IPR002716">
    <property type="entry name" value="PIN_dom"/>
</dbReference>
<dbReference type="AlphaFoldDB" id="A0A158P619"/>
<dbReference type="PANTHER" id="PTHR16505:SF8">
    <property type="entry name" value="PROTEIN LZIC"/>
    <property type="match status" value="1"/>
</dbReference>